<feature type="region of interest" description="Disordered" evidence="1">
    <location>
        <begin position="117"/>
        <end position="174"/>
    </location>
</feature>
<comment type="caution">
    <text evidence="2">The sequence shown here is derived from an EMBL/GenBank/DDBJ whole genome shotgun (WGS) entry which is preliminary data.</text>
</comment>
<dbReference type="Proteomes" id="UP001642464">
    <property type="component" value="Unassembled WGS sequence"/>
</dbReference>
<name>A0ABP0ISV4_9DINO</name>
<proteinExistence type="predicted"/>
<accession>A0ABP0ISV4</accession>
<keyword evidence="3" id="KW-1185">Reference proteome</keyword>
<reference evidence="2 3" key="1">
    <citation type="submission" date="2024-02" db="EMBL/GenBank/DDBJ databases">
        <authorList>
            <person name="Chen Y."/>
            <person name="Shah S."/>
            <person name="Dougan E. K."/>
            <person name="Thang M."/>
            <person name="Chan C."/>
        </authorList>
    </citation>
    <scope>NUCLEOTIDE SEQUENCE [LARGE SCALE GENOMIC DNA]</scope>
</reference>
<evidence type="ECO:0000313" key="2">
    <source>
        <dbReference type="EMBL" id="CAK9005126.1"/>
    </source>
</evidence>
<organism evidence="2 3">
    <name type="scientific">Durusdinium trenchii</name>
    <dbReference type="NCBI Taxonomy" id="1381693"/>
    <lineage>
        <taxon>Eukaryota</taxon>
        <taxon>Sar</taxon>
        <taxon>Alveolata</taxon>
        <taxon>Dinophyceae</taxon>
        <taxon>Suessiales</taxon>
        <taxon>Symbiodiniaceae</taxon>
        <taxon>Durusdinium</taxon>
    </lineage>
</organism>
<evidence type="ECO:0000256" key="1">
    <source>
        <dbReference type="SAM" id="MobiDB-lite"/>
    </source>
</evidence>
<feature type="region of interest" description="Disordered" evidence="1">
    <location>
        <begin position="288"/>
        <end position="316"/>
    </location>
</feature>
<protein>
    <submittedName>
        <fullName evidence="2">Uncharacterized protein</fullName>
    </submittedName>
</protein>
<feature type="compositionally biased region" description="Basic and acidic residues" evidence="1">
    <location>
        <begin position="295"/>
        <end position="311"/>
    </location>
</feature>
<sequence length="643" mass="71410">MLDMTSQCHDKDALLPSGWRETIEGPGKVSWTEEQVSIARDMRANMSMQVVSVVSDPEWKGSKLIQLQNEAALEACRLKRCIGALRYLWRNAKSTSHHESIAQMKAELVESPQAAARKIAKEQASDNESNLPLASEDDAASVAPVANGDEEVVDEADRDEDVGENGVDCGASDADSLHAPTLRLGVDTEPIEVNSDSQGSEPVWPQTGDREGLILKWLEEIEMFLKEAGNLNEHPMYKEYREHCDKALRLYGDHAFSTLASHEHFHLWARALRAIGLENVDEDWNRTPAAKRPRLAGDVDAKRMSKQKQADAEESAVEGSKLTSFGQYDLEALNIPSEALPLENGTYKGKHSYTLNIQGAVVETLLKNRAFVVKKPIGGGPGSGQLSWAKNGLSWTDEIQHVETFAGRVVYTQEGRRAVALDREYGGAEYDLLTEVGFLNALYHTVMLEEGASAMSDSQAVRDGTILACRALILLLVASCRGCWWCLEQPISSCMEHLPCFQHLLRILEVRKYTMSMADYGGPTEKRTIIYSSSNAIDDLQHHKQPRRLRPKAMVERYVDSSGVSRVKGGADLRASQAYPQGFGRALAAVRTSHLKRHKRTARRFLKEASETENVMNERPRLNSAWVTGANLKPVLAFLSKCR</sequence>
<evidence type="ECO:0000313" key="3">
    <source>
        <dbReference type="Proteomes" id="UP001642464"/>
    </source>
</evidence>
<feature type="compositionally biased region" description="Acidic residues" evidence="1">
    <location>
        <begin position="148"/>
        <end position="163"/>
    </location>
</feature>
<gene>
    <name evidence="2" type="ORF">SCF082_LOCUS8465</name>
</gene>
<dbReference type="EMBL" id="CAXAMM010004847">
    <property type="protein sequence ID" value="CAK9005126.1"/>
    <property type="molecule type" value="Genomic_DNA"/>
</dbReference>